<dbReference type="Proteomes" id="UP001169027">
    <property type="component" value="Unassembled WGS sequence"/>
</dbReference>
<accession>A0ABT8S6A6</accession>
<dbReference type="EMBL" id="JAUKVY010000013">
    <property type="protein sequence ID" value="MDO1534353.1"/>
    <property type="molecule type" value="Genomic_DNA"/>
</dbReference>
<protein>
    <submittedName>
        <fullName evidence="1">Uncharacterized protein</fullName>
    </submittedName>
</protein>
<comment type="caution">
    <text evidence="1">The sequence shown here is derived from an EMBL/GenBank/DDBJ whole genome shotgun (WGS) entry which is preliminary data.</text>
</comment>
<reference evidence="1" key="1">
    <citation type="submission" date="2023-06" db="EMBL/GenBank/DDBJ databases">
        <authorList>
            <person name="Jiang Y."/>
            <person name="Liu Q."/>
        </authorList>
    </citation>
    <scope>NUCLEOTIDE SEQUENCE</scope>
    <source>
        <strain evidence="1">CGMCC 1.12090</strain>
    </source>
</reference>
<proteinExistence type="predicted"/>
<evidence type="ECO:0000313" key="2">
    <source>
        <dbReference type="Proteomes" id="UP001169027"/>
    </source>
</evidence>
<keyword evidence="2" id="KW-1185">Reference proteome</keyword>
<evidence type="ECO:0000313" key="1">
    <source>
        <dbReference type="EMBL" id="MDO1534353.1"/>
    </source>
</evidence>
<organism evidence="1 2">
    <name type="scientific">Variovorax ginsengisoli</name>
    <dbReference type="NCBI Taxonomy" id="363844"/>
    <lineage>
        <taxon>Bacteria</taxon>
        <taxon>Pseudomonadati</taxon>
        <taxon>Pseudomonadota</taxon>
        <taxon>Betaproteobacteria</taxon>
        <taxon>Burkholderiales</taxon>
        <taxon>Comamonadaceae</taxon>
        <taxon>Variovorax</taxon>
    </lineage>
</organism>
<gene>
    <name evidence="1" type="ORF">Q2T77_18855</name>
</gene>
<dbReference type="Gene3D" id="2.60.120.430">
    <property type="entry name" value="Galactose-binding lectin"/>
    <property type="match status" value="1"/>
</dbReference>
<sequence>MARHLAVGDSSGPLAIASASYYNPTGVLLAPGETYEIAADDSRWVDWHQASSADGRIEPSLIQSMAHWALRCKEGRWFQLIGAVGRSDACMFPIGMHAAWTYTGQSGDADPELCLFANDAWFAYLNNHGSVKVTIKRVG</sequence>
<dbReference type="RefSeq" id="WP_301811923.1">
    <property type="nucleotide sequence ID" value="NZ_JAUJZH010000013.1"/>
</dbReference>
<name>A0ABT8S6A6_9BURK</name>